<gene>
    <name evidence="13" type="ORF">BK816_08005</name>
</gene>
<dbReference type="EMBL" id="CP017812">
    <property type="protein sequence ID" value="AOZ73550.1"/>
    <property type="molecule type" value="Genomic_DNA"/>
</dbReference>
<dbReference type="GO" id="GO:0004565">
    <property type="term" value="F:beta-galactosidase activity"/>
    <property type="evidence" value="ECO:0007669"/>
    <property type="project" value="UniProtKB-EC"/>
</dbReference>
<name>A0A1D9MN24_9ACTO</name>
<dbReference type="Gene3D" id="3.40.50.880">
    <property type="match status" value="1"/>
</dbReference>
<dbReference type="PANTHER" id="PTHR36447:SF1">
    <property type="entry name" value="BETA-GALACTOSIDASE GANA"/>
    <property type="match status" value="1"/>
</dbReference>
<dbReference type="InterPro" id="IPR013780">
    <property type="entry name" value="Glyco_hydro_b"/>
</dbReference>
<dbReference type="Proteomes" id="UP000176288">
    <property type="component" value="Chromosome"/>
</dbReference>
<evidence type="ECO:0000313" key="14">
    <source>
        <dbReference type="Proteomes" id="UP000176288"/>
    </source>
</evidence>
<evidence type="ECO:0000259" key="10">
    <source>
        <dbReference type="Pfam" id="PF02449"/>
    </source>
</evidence>
<feature type="binding site" evidence="8">
    <location>
        <position position="107"/>
    </location>
    <ligand>
        <name>substrate</name>
    </ligand>
</feature>
<feature type="binding site" evidence="9">
    <location>
        <position position="156"/>
    </location>
    <ligand>
        <name>Zn(2+)</name>
        <dbReference type="ChEBI" id="CHEBI:29105"/>
    </ligand>
</feature>
<feature type="domain" description="Glycoside hydrolase family 42 N-terminal" evidence="10">
    <location>
        <begin position="10"/>
        <end position="378"/>
    </location>
</feature>
<dbReference type="GO" id="GO:0006012">
    <property type="term" value="P:galactose metabolic process"/>
    <property type="evidence" value="ECO:0007669"/>
    <property type="project" value="InterPro"/>
</dbReference>
<dbReference type="SUPFAM" id="SSF52317">
    <property type="entry name" value="Class I glutamine amidotransferase-like"/>
    <property type="match status" value="1"/>
</dbReference>
<feature type="active site" description="Proton donor" evidence="7">
    <location>
        <position position="146"/>
    </location>
</feature>
<dbReference type="Pfam" id="PF08533">
    <property type="entry name" value="Glyco_hydro_42C"/>
    <property type="match status" value="1"/>
</dbReference>
<dbReference type="PIRSF" id="PIRSF001084">
    <property type="entry name" value="B-galactosidase"/>
    <property type="match status" value="1"/>
</dbReference>
<dbReference type="Gene3D" id="2.60.40.1180">
    <property type="entry name" value="Golgi alpha-mannosidase II"/>
    <property type="match status" value="1"/>
</dbReference>
<sequence>MDGEVAYGGDYNPEQWDAETVAEDLRLMAQAKVNLVTPAVFAWTNLEPEEGQYDFDWLEEVLDKLHQTGVKVDLATGTASPPAWMAQKYPETLPVNEHGVRLGFGSRQQYCPNSPKFKERARALAKAMAERFASHPAVRMWHISNEYGCHISACYCDNCLTAFRGWLQDKYGQIDALNQAWGTNFWSQAYRSFDQVGLPASLPTFHNPGQMLDWRRFCDFSLRQLMLAEAEELRAVTPRLPLTTNFMALFPALDYWEWAKHLDIISDDSYPEPASRASAAQVAFEGDLMRSLGRGRFLLMEQAPAGVQWRLVNSPKRPGVHPLWSLSRIAHGADGICQFQWRQSLGGAETFHSGMVPHAGENSRIFKETVHLGEMLAKLAPALTDTCETKVAIVLDWESEWARLSAIGPRQYVFGDSIRAWHRTFFEAGYQVDFVPADVAHDLSGYQLLVLPQLFAVSDQYAAHLKQLAEAGLHILVASPSGTVNEHLQASLGSAAGPLTDLTGVRVVEHWTGSEALLRDRLYADPHPLVDRITSVINAPGETETVDLDVEVGSPLARALEQFGKPAPALRGTVWAELAELASGVDEADVQVLATYLPSGVASDLAGQFAITSRKLGEGVVTYLGVDLDPVGRAALGKYLCAKARLQPTWADAPAGVEAVRRGSYLFLLNHTDQAKELAGINGQELLSDAEVTGHLVLAPRSVAVVAQN</sequence>
<evidence type="ECO:0000256" key="4">
    <source>
        <dbReference type="ARBA" id="ARBA00022801"/>
    </source>
</evidence>
<evidence type="ECO:0000256" key="8">
    <source>
        <dbReference type="PIRSR" id="PIRSR001084-2"/>
    </source>
</evidence>
<dbReference type="EC" id="3.2.1.23" evidence="3 6"/>
<dbReference type="PANTHER" id="PTHR36447">
    <property type="entry name" value="BETA-GALACTOSIDASE GANA"/>
    <property type="match status" value="1"/>
</dbReference>
<dbReference type="InterPro" id="IPR003476">
    <property type="entry name" value="Glyco_hydro_42"/>
</dbReference>
<keyword evidence="9" id="KW-0862">Zinc</keyword>
<accession>A0A1D9MN24</accession>
<evidence type="ECO:0000256" key="2">
    <source>
        <dbReference type="ARBA" id="ARBA00005940"/>
    </source>
</evidence>
<protein>
    <recommendedName>
        <fullName evidence="3 6">Beta-galactosidase</fullName>
        <shortName evidence="6">Beta-gal</shortName>
        <ecNumber evidence="3 6">3.2.1.23</ecNumber>
    </recommendedName>
</protein>
<dbReference type="CDD" id="cd03143">
    <property type="entry name" value="A4_beta-galactosidase_middle_domain"/>
    <property type="match status" value="1"/>
</dbReference>
<evidence type="ECO:0000256" key="7">
    <source>
        <dbReference type="PIRSR" id="PIRSR001084-1"/>
    </source>
</evidence>
<dbReference type="KEGG" id="avu:BK816_08005"/>
<feature type="active site" description="Nucleophile" evidence="7">
    <location>
        <position position="301"/>
    </location>
</feature>
<dbReference type="InterPro" id="IPR013739">
    <property type="entry name" value="Beta_galactosidase_C"/>
</dbReference>
<evidence type="ECO:0000256" key="3">
    <source>
        <dbReference type="ARBA" id="ARBA00012756"/>
    </source>
</evidence>
<dbReference type="Gene3D" id="3.20.20.80">
    <property type="entry name" value="Glycosidases"/>
    <property type="match status" value="1"/>
</dbReference>
<dbReference type="InterPro" id="IPR029062">
    <property type="entry name" value="Class_I_gatase-like"/>
</dbReference>
<dbReference type="GO" id="GO:0046872">
    <property type="term" value="F:metal ion binding"/>
    <property type="evidence" value="ECO:0007669"/>
    <property type="project" value="UniProtKB-KW"/>
</dbReference>
<comment type="catalytic activity">
    <reaction evidence="1 6">
        <text>Hydrolysis of terminal non-reducing beta-D-galactose residues in beta-D-galactosides.</text>
        <dbReference type="EC" id="3.2.1.23"/>
    </reaction>
</comment>
<feature type="domain" description="Beta-galactosidase C-terminal" evidence="12">
    <location>
        <begin position="656"/>
        <end position="706"/>
    </location>
</feature>
<dbReference type="InterPro" id="IPR013529">
    <property type="entry name" value="Glyco_hydro_42_N"/>
</dbReference>
<evidence type="ECO:0000256" key="9">
    <source>
        <dbReference type="PIRSR" id="PIRSR001084-3"/>
    </source>
</evidence>
<keyword evidence="5 6" id="KW-0326">Glycosidase</keyword>
<evidence type="ECO:0000259" key="12">
    <source>
        <dbReference type="Pfam" id="PF08533"/>
    </source>
</evidence>
<feature type="binding site" evidence="9">
    <location>
        <position position="159"/>
    </location>
    <ligand>
        <name>Zn(2+)</name>
        <dbReference type="ChEBI" id="CHEBI:29105"/>
    </ligand>
</feature>
<dbReference type="InterPro" id="IPR017853">
    <property type="entry name" value="GH"/>
</dbReference>
<dbReference type="STRING" id="1912795.BK816_08005"/>
<evidence type="ECO:0000256" key="5">
    <source>
        <dbReference type="ARBA" id="ARBA00023295"/>
    </source>
</evidence>
<dbReference type="AlphaFoldDB" id="A0A1D9MN24"/>
<dbReference type="OrthoDB" id="9800974at2"/>
<feature type="binding site" evidence="9">
    <location>
        <position position="111"/>
    </location>
    <ligand>
        <name>Zn(2+)</name>
        <dbReference type="ChEBI" id="CHEBI:29105"/>
    </ligand>
</feature>
<dbReference type="InterPro" id="IPR013738">
    <property type="entry name" value="Beta_galactosidase_Trimer"/>
</dbReference>
<dbReference type="Pfam" id="PF08532">
    <property type="entry name" value="Glyco_hydro_42M"/>
    <property type="match status" value="1"/>
</dbReference>
<feature type="binding site" evidence="8">
    <location>
        <position position="145"/>
    </location>
    <ligand>
        <name>substrate</name>
    </ligand>
</feature>
<organism evidence="13 14">
    <name type="scientific">Boudabousia tangfeifanii</name>
    <dbReference type="NCBI Taxonomy" id="1912795"/>
    <lineage>
        <taxon>Bacteria</taxon>
        <taxon>Bacillati</taxon>
        <taxon>Actinomycetota</taxon>
        <taxon>Actinomycetes</taxon>
        <taxon>Actinomycetales</taxon>
        <taxon>Actinomycetaceae</taxon>
        <taxon>Boudabousia</taxon>
    </lineage>
</organism>
<evidence type="ECO:0000259" key="11">
    <source>
        <dbReference type="Pfam" id="PF08532"/>
    </source>
</evidence>
<evidence type="ECO:0000256" key="6">
    <source>
        <dbReference type="PIRNR" id="PIRNR001084"/>
    </source>
</evidence>
<dbReference type="Pfam" id="PF02449">
    <property type="entry name" value="Glyco_hydro_42"/>
    <property type="match status" value="1"/>
</dbReference>
<feature type="domain" description="Beta-galactosidase trimerisation" evidence="11">
    <location>
        <begin position="390"/>
        <end position="512"/>
    </location>
</feature>
<comment type="similarity">
    <text evidence="2 6">Belongs to the glycosyl hydrolase 42 family.</text>
</comment>
<keyword evidence="9" id="KW-0479">Metal-binding</keyword>
<feature type="binding site" evidence="9">
    <location>
        <position position="154"/>
    </location>
    <ligand>
        <name>Zn(2+)</name>
        <dbReference type="ChEBI" id="CHEBI:29105"/>
    </ligand>
</feature>
<keyword evidence="14" id="KW-1185">Reference proteome</keyword>
<proteinExistence type="inferred from homology"/>
<dbReference type="SUPFAM" id="SSF51445">
    <property type="entry name" value="(Trans)glycosidases"/>
    <property type="match status" value="1"/>
</dbReference>
<reference evidence="13 14" key="1">
    <citation type="submission" date="2016-10" db="EMBL/GenBank/DDBJ databases">
        <title>Actinomyces aegypiusis sp. nov., isolated from the Aegypius monachus in Qinghai Tibet Plateau China.</title>
        <authorList>
            <person name="Wang Y."/>
        </authorList>
    </citation>
    <scope>NUCLEOTIDE SEQUENCE [LARGE SCALE GENOMIC DNA]</scope>
    <source>
        <strain evidence="13 14">VUL4_3</strain>
    </source>
</reference>
<keyword evidence="4 6" id="KW-0378">Hydrolase</keyword>
<dbReference type="GO" id="GO:0009341">
    <property type="term" value="C:beta-galactosidase complex"/>
    <property type="evidence" value="ECO:0007669"/>
    <property type="project" value="InterPro"/>
</dbReference>
<evidence type="ECO:0000256" key="1">
    <source>
        <dbReference type="ARBA" id="ARBA00001412"/>
    </source>
</evidence>
<feature type="binding site" evidence="8">
    <location>
        <position position="309"/>
    </location>
    <ligand>
        <name>substrate</name>
    </ligand>
</feature>
<evidence type="ECO:0000313" key="13">
    <source>
        <dbReference type="EMBL" id="AOZ73550.1"/>
    </source>
</evidence>